<protein>
    <submittedName>
        <fullName evidence="1">Uncharacterized protein</fullName>
    </submittedName>
</protein>
<dbReference type="GeneID" id="25981066"/>
<dbReference type="HOGENOM" id="CLU_055649_0_0_1"/>
<dbReference type="eggNOG" id="ENOG502RXZN">
    <property type="taxonomic scope" value="Eukaryota"/>
</dbReference>
<evidence type="ECO:0000313" key="2">
    <source>
        <dbReference type="Proteomes" id="UP000007796"/>
    </source>
</evidence>
<dbReference type="InParanoid" id="F0XPE2"/>
<organism evidence="2">
    <name type="scientific">Grosmannia clavigera (strain kw1407 / UAMH 11150)</name>
    <name type="common">Blue stain fungus</name>
    <name type="synonym">Graphiocladiella clavigera</name>
    <dbReference type="NCBI Taxonomy" id="655863"/>
    <lineage>
        <taxon>Eukaryota</taxon>
        <taxon>Fungi</taxon>
        <taxon>Dikarya</taxon>
        <taxon>Ascomycota</taxon>
        <taxon>Pezizomycotina</taxon>
        <taxon>Sordariomycetes</taxon>
        <taxon>Sordariomycetidae</taxon>
        <taxon>Ophiostomatales</taxon>
        <taxon>Ophiostomataceae</taxon>
        <taxon>Leptographium</taxon>
    </lineage>
</organism>
<dbReference type="RefSeq" id="XP_014169993.1">
    <property type="nucleotide sequence ID" value="XM_014314518.1"/>
</dbReference>
<keyword evidence="2" id="KW-1185">Reference proteome</keyword>
<reference evidence="1 2" key="1">
    <citation type="journal article" date="2011" name="Proc. Natl. Acad. Sci. U.S.A.">
        <title>Genome and transcriptome analyses of the mountain pine beetle-fungal symbiont Grosmannia clavigera, a lodgepole pine pathogen.</title>
        <authorList>
            <person name="DiGuistini S."/>
            <person name="Wang Y."/>
            <person name="Liao N.Y."/>
            <person name="Taylor G."/>
            <person name="Tanguay P."/>
            <person name="Feau N."/>
            <person name="Henrissat B."/>
            <person name="Chan S.K."/>
            <person name="Hesse-Orce U."/>
            <person name="Alamouti S.M."/>
            <person name="Tsui C.K.M."/>
            <person name="Docking R.T."/>
            <person name="Levasseur A."/>
            <person name="Haridas S."/>
            <person name="Robertson G."/>
            <person name="Birol I."/>
            <person name="Holt R.A."/>
            <person name="Marra M.A."/>
            <person name="Hamelin R.C."/>
            <person name="Hirst M."/>
            <person name="Jones S.J.M."/>
            <person name="Bohlmann J."/>
            <person name="Breuil C."/>
        </authorList>
    </citation>
    <scope>NUCLEOTIDE SEQUENCE [LARGE SCALE GENOMIC DNA]</scope>
    <source>
        <strain evidence="2">kw1407 / UAMH 11150</strain>
    </source>
</reference>
<gene>
    <name evidence="1" type="ORF">CMQ_7513</name>
</gene>
<dbReference type="PANTHER" id="PTHR39398">
    <property type="entry name" value="YALI0F14311P"/>
    <property type="match status" value="1"/>
</dbReference>
<dbReference type="EMBL" id="GL629801">
    <property type="protein sequence ID" value="EFX00511.1"/>
    <property type="molecule type" value="Genomic_DNA"/>
</dbReference>
<accession>F0XPE2</accession>
<dbReference type="PANTHER" id="PTHR39398:SF1">
    <property type="entry name" value="CSN8_PSMD8_EIF3K DOMAIN-CONTAINING PROTEIN"/>
    <property type="match status" value="1"/>
</dbReference>
<evidence type="ECO:0000313" key="1">
    <source>
        <dbReference type="EMBL" id="EFX00511.1"/>
    </source>
</evidence>
<dbReference type="AlphaFoldDB" id="F0XPE2"/>
<dbReference type="OrthoDB" id="2100128at2759"/>
<dbReference type="Proteomes" id="UP000007796">
    <property type="component" value="Unassembled WGS sequence"/>
</dbReference>
<proteinExistence type="predicted"/>
<dbReference type="STRING" id="655863.F0XPE2"/>
<sequence length="300" mass="34010">MMPHNGRVKWSRLRPVQQNPLDAYGLPSKGETRLHDFKTQELYYTKIIERYLAFCTEADGREELLAWFASFERASASASESAATSTTAGPKTVSAAKDLSDVLLALRKLREAIVATKRADDFSVHVYLFCIRQAILARQPEAYHPAILYLLRVMARQHPLTRVEAHEVTAYLVLDAACRRGDLAEAYRLRSQHRFRNRTVDGVLAALARDDWLAFRRLLQSVDGHQAKLLECAEHGLRVHTLKCFGRAYLRLDDVAYLESVTGMEWADLQRKYGVGWERDGKAVIIRKAKPKTPATRAAS</sequence>
<name>F0XPE2_GROCL</name>